<accession>A0A1I4B4L1</accession>
<sequence>MPRYEAVVLGRLGRLADRCALVATHEGRAERLLWGGSAFRDWLDDEVQDHPVARLADEVRWPIEEIVTAALQAGEPARTRCDRITDGVVATWNLVGVPLAHGDGATLVLVHVDPVCTRTELVQAMFGATGQGLMALGTVRDADGAITDFKIVALNQGAALLFGRPASALQWQRLSGLVPRHLGMTGVLAGVVARTERAAFELAIPRSGAPTLHLKVEARAIGDLIAVAMTDVGDIKAREESFRLLFDNNPLPMWLVEPGTARFVAVNEAAIAHYGFSRTEFLTRRLCDLAEPGEAAAPLVAHEAGLRRQRRADGSVIEVTLVERSLAFEGKPVLLGAAIDLTERRRAEARIAHMAQHDALTGLPNRVLFMVRLTETIAAHQCEGTSAALLCLDLDKFKLVNDTLGHPAGDQLLQQAAQRIAGCLKPEDPVARLGGDEFAILLGGADLPAAEAVAERIVAALARPFLIQEQECHVGASIGIAHLPLHGTDPDVLMRNADIALYRAKAGGRGGWRRFAADMDEAVRRRRRRETDLREALTRGELSLAYQPVIESRSGRLTAFEALLRWHHPVEGPIPPGEFVPLAEETGLIGTIGAWVLQTACREAASWPSSARVAVNLSPAQFRDGSLVQVVRRTLDATGLHPSRLELEVTESVLLAASDANVAMLHALRRLGVHIAMDDFGTGYSSLSYLRAFPFDKIKIDRSFVQQVGENAQSAAIVKAVIGLGASLGIVTVAEGIETGAQLEWLREEGCDEVQGYLLGRPMPAAEARGLIAERDRADWADRAACA</sequence>
<dbReference type="SUPFAM" id="SSF55073">
    <property type="entry name" value="Nucleotide cyclase"/>
    <property type="match status" value="1"/>
</dbReference>
<dbReference type="Gene3D" id="3.30.450.20">
    <property type="entry name" value="PAS domain"/>
    <property type="match status" value="1"/>
</dbReference>
<dbReference type="SUPFAM" id="SSF141868">
    <property type="entry name" value="EAL domain-like"/>
    <property type="match status" value="1"/>
</dbReference>
<dbReference type="AlphaFoldDB" id="A0A1I4B4L1"/>
<dbReference type="SMART" id="SM00052">
    <property type="entry name" value="EAL"/>
    <property type="match status" value="1"/>
</dbReference>
<dbReference type="NCBIfam" id="TIGR00229">
    <property type="entry name" value="sensory_box"/>
    <property type="match status" value="1"/>
</dbReference>
<feature type="domain" description="EAL" evidence="2">
    <location>
        <begin position="526"/>
        <end position="776"/>
    </location>
</feature>
<evidence type="ECO:0000313" key="5">
    <source>
        <dbReference type="Proteomes" id="UP000198804"/>
    </source>
</evidence>
<dbReference type="InterPro" id="IPR029787">
    <property type="entry name" value="Nucleotide_cyclase"/>
</dbReference>
<dbReference type="PROSITE" id="PS50883">
    <property type="entry name" value="EAL"/>
    <property type="match status" value="1"/>
</dbReference>
<dbReference type="FunFam" id="3.30.70.270:FF:000001">
    <property type="entry name" value="Diguanylate cyclase domain protein"/>
    <property type="match status" value="1"/>
</dbReference>
<organism evidence="4 5">
    <name type="scientific">Methylorubrum salsuginis</name>
    <dbReference type="NCBI Taxonomy" id="414703"/>
    <lineage>
        <taxon>Bacteria</taxon>
        <taxon>Pseudomonadati</taxon>
        <taxon>Pseudomonadota</taxon>
        <taxon>Alphaproteobacteria</taxon>
        <taxon>Hyphomicrobiales</taxon>
        <taxon>Methylobacteriaceae</taxon>
        <taxon>Methylorubrum</taxon>
    </lineage>
</organism>
<dbReference type="Pfam" id="PF00563">
    <property type="entry name" value="EAL"/>
    <property type="match status" value="1"/>
</dbReference>
<keyword evidence="5" id="KW-1185">Reference proteome</keyword>
<dbReference type="Proteomes" id="UP000198804">
    <property type="component" value="Unassembled WGS sequence"/>
</dbReference>
<dbReference type="SUPFAM" id="SSF55785">
    <property type="entry name" value="PYP-like sensor domain (PAS domain)"/>
    <property type="match status" value="1"/>
</dbReference>
<evidence type="ECO:0000256" key="1">
    <source>
        <dbReference type="ARBA" id="ARBA00051114"/>
    </source>
</evidence>
<dbReference type="CDD" id="cd01948">
    <property type="entry name" value="EAL"/>
    <property type="match status" value="1"/>
</dbReference>
<name>A0A1I4B4L1_9HYPH</name>
<dbReference type="RefSeq" id="WP_091942816.1">
    <property type="nucleotide sequence ID" value="NZ_FOSV01000003.1"/>
</dbReference>
<dbReference type="SMART" id="SM00091">
    <property type="entry name" value="PAS"/>
    <property type="match status" value="1"/>
</dbReference>
<dbReference type="EMBL" id="FOSV01000003">
    <property type="protein sequence ID" value="SFK63725.1"/>
    <property type="molecule type" value="Genomic_DNA"/>
</dbReference>
<evidence type="ECO:0000259" key="3">
    <source>
        <dbReference type="PROSITE" id="PS50887"/>
    </source>
</evidence>
<dbReference type="GO" id="GO:0071732">
    <property type="term" value="P:cellular response to nitric oxide"/>
    <property type="evidence" value="ECO:0007669"/>
    <property type="project" value="UniProtKB-ARBA"/>
</dbReference>
<dbReference type="FunFam" id="3.20.20.450:FF:000001">
    <property type="entry name" value="Cyclic di-GMP phosphodiesterase yahA"/>
    <property type="match status" value="1"/>
</dbReference>
<dbReference type="Gene3D" id="3.20.20.450">
    <property type="entry name" value="EAL domain"/>
    <property type="match status" value="1"/>
</dbReference>
<dbReference type="PROSITE" id="PS50887">
    <property type="entry name" value="GGDEF"/>
    <property type="match status" value="1"/>
</dbReference>
<reference evidence="5" key="1">
    <citation type="submission" date="2016-10" db="EMBL/GenBank/DDBJ databases">
        <authorList>
            <person name="Varghese N."/>
            <person name="Submissions S."/>
        </authorList>
    </citation>
    <scope>NUCLEOTIDE SEQUENCE [LARGE SCALE GENOMIC DNA]</scope>
    <source>
        <strain evidence="5">CGMCC 1.6474</strain>
    </source>
</reference>
<dbReference type="PANTHER" id="PTHR44757">
    <property type="entry name" value="DIGUANYLATE CYCLASE DGCP"/>
    <property type="match status" value="1"/>
</dbReference>
<feature type="domain" description="GGDEF" evidence="3">
    <location>
        <begin position="385"/>
        <end position="517"/>
    </location>
</feature>
<dbReference type="GO" id="GO:0071111">
    <property type="term" value="F:cyclic-guanylate-specific phosphodiesterase activity"/>
    <property type="evidence" value="ECO:0007669"/>
    <property type="project" value="UniProtKB-EC"/>
</dbReference>
<dbReference type="CDD" id="cd01949">
    <property type="entry name" value="GGDEF"/>
    <property type="match status" value="1"/>
</dbReference>
<dbReference type="Pfam" id="PF13188">
    <property type="entry name" value="PAS_8"/>
    <property type="match status" value="1"/>
</dbReference>
<dbReference type="InterPro" id="IPR043128">
    <property type="entry name" value="Rev_trsase/Diguanyl_cyclase"/>
</dbReference>
<evidence type="ECO:0000313" key="4">
    <source>
        <dbReference type="EMBL" id="SFK63725.1"/>
    </source>
</evidence>
<dbReference type="Pfam" id="PF00990">
    <property type="entry name" value="GGDEF"/>
    <property type="match status" value="1"/>
</dbReference>
<dbReference type="InterPro" id="IPR035919">
    <property type="entry name" value="EAL_sf"/>
</dbReference>
<dbReference type="InterPro" id="IPR000014">
    <property type="entry name" value="PAS"/>
</dbReference>
<dbReference type="PANTHER" id="PTHR44757:SF2">
    <property type="entry name" value="BIOFILM ARCHITECTURE MAINTENANCE PROTEIN MBAA"/>
    <property type="match status" value="1"/>
</dbReference>
<proteinExistence type="predicted"/>
<gene>
    <name evidence="4" type="ORF">SAMN04488125_10341</name>
</gene>
<dbReference type="NCBIfam" id="TIGR00254">
    <property type="entry name" value="GGDEF"/>
    <property type="match status" value="1"/>
</dbReference>
<protein>
    <submittedName>
        <fullName evidence="4">PAS domain S-box-containing protein/diguanylate cyclase (GGDEF) domain-containing protein</fullName>
    </submittedName>
</protein>
<dbReference type="InterPro" id="IPR052155">
    <property type="entry name" value="Biofilm_reg_signaling"/>
</dbReference>
<dbReference type="OrthoDB" id="9814202at2"/>
<evidence type="ECO:0000259" key="2">
    <source>
        <dbReference type="PROSITE" id="PS50883"/>
    </source>
</evidence>
<comment type="catalytic activity">
    <reaction evidence="1">
        <text>3',3'-c-di-GMP + H2O = 5'-phosphoguanylyl(3'-&gt;5')guanosine + H(+)</text>
        <dbReference type="Rhea" id="RHEA:24902"/>
        <dbReference type="ChEBI" id="CHEBI:15377"/>
        <dbReference type="ChEBI" id="CHEBI:15378"/>
        <dbReference type="ChEBI" id="CHEBI:58754"/>
        <dbReference type="ChEBI" id="CHEBI:58805"/>
        <dbReference type="EC" id="3.1.4.52"/>
    </reaction>
    <physiologicalReaction direction="left-to-right" evidence="1">
        <dbReference type="Rhea" id="RHEA:24903"/>
    </physiologicalReaction>
</comment>
<dbReference type="InterPro" id="IPR000160">
    <property type="entry name" value="GGDEF_dom"/>
</dbReference>
<dbReference type="InterPro" id="IPR035965">
    <property type="entry name" value="PAS-like_dom_sf"/>
</dbReference>
<dbReference type="STRING" id="414703.SAMN04488125_10341"/>
<dbReference type="SMART" id="SM00267">
    <property type="entry name" value="GGDEF"/>
    <property type="match status" value="1"/>
</dbReference>
<dbReference type="InterPro" id="IPR001633">
    <property type="entry name" value="EAL_dom"/>
</dbReference>
<dbReference type="Gene3D" id="3.30.70.270">
    <property type="match status" value="1"/>
</dbReference>